<proteinExistence type="predicted"/>
<dbReference type="InterPro" id="IPR023375">
    <property type="entry name" value="ADC_dom_sf"/>
</dbReference>
<dbReference type="SUPFAM" id="SSF160104">
    <property type="entry name" value="Acetoacetate decarboxylase-like"/>
    <property type="match status" value="1"/>
</dbReference>
<dbReference type="EMBL" id="LK021337">
    <property type="protein sequence ID" value="CDQ42576.1"/>
    <property type="molecule type" value="Genomic_DNA"/>
</dbReference>
<accession>A0AAV2WE70</accession>
<dbReference type="AlphaFoldDB" id="A0AAV2WE70"/>
<reference evidence="1" key="1">
    <citation type="submission" date="2014-05" db="EMBL/GenBank/DDBJ databases">
        <authorList>
            <person name="Urmite Genomes"/>
        </authorList>
    </citation>
    <scope>NUCLEOTIDE SEQUENCE</scope>
    <source>
        <strain evidence="1">DSM 44074</strain>
    </source>
</reference>
<organism evidence="1 2">
    <name type="scientific">Mycolicibacterium neoaurum</name>
    <name type="common">Mycobacterium neoaurum</name>
    <dbReference type="NCBI Taxonomy" id="1795"/>
    <lineage>
        <taxon>Bacteria</taxon>
        <taxon>Bacillati</taxon>
        <taxon>Actinomycetota</taxon>
        <taxon>Actinomycetes</taxon>
        <taxon>Mycobacteriales</taxon>
        <taxon>Mycobacteriaceae</taxon>
        <taxon>Mycolicibacterium</taxon>
    </lineage>
</organism>
<reference evidence="1" key="2">
    <citation type="submission" date="2015-09" db="EMBL/GenBank/DDBJ databases">
        <title>Draft genome sequence of Mycobacterium neoaurum DSM 44074.</title>
        <authorList>
            <person name="Croce O."/>
            <person name="Robert C."/>
            <person name="Raoult D."/>
            <person name="Drancourt M."/>
        </authorList>
    </citation>
    <scope>NUCLEOTIDE SEQUENCE</scope>
    <source>
        <strain evidence="1">DSM 44074</strain>
    </source>
</reference>
<dbReference type="InterPro" id="IPR010451">
    <property type="entry name" value="Acetoacetate_decarboxylase"/>
</dbReference>
<protein>
    <submittedName>
        <fullName evidence="1">Acetoacetate decarboxylase (ADC)</fullName>
    </submittedName>
</protein>
<evidence type="ECO:0000313" key="2">
    <source>
        <dbReference type="Proteomes" id="UP000028864"/>
    </source>
</evidence>
<dbReference type="Gene3D" id="2.40.400.10">
    <property type="entry name" value="Acetoacetate decarboxylase-like"/>
    <property type="match status" value="1"/>
</dbReference>
<dbReference type="Proteomes" id="UP000028864">
    <property type="component" value="Unassembled WGS sequence"/>
</dbReference>
<sequence length="259" mass="27762">MTASAMPAFAPLFVPGVETVSVRWISVVYRTSAAVVDAVLPRPLVAGAAPEVIIWIAEFRGARFTGAGGAVECRPDYMQGGINLRCRRGVVEGAYAVETFVEGINHGILGREMFGLPKKQVRSVTLVDTPTGAEFAFVDAHGQQLLRGSASAGRTGADRIVPAWFDTQYTAKLIPSAEGPHYDISRLVQIPFRLEAAGPLRTGDATVEWLESSSDPLYLLTQCAAPIAVWGVAQLDIDYGTYVAELAPSDIPVMGSPRW</sequence>
<dbReference type="RefSeq" id="WP_030134112.1">
    <property type="nucleotide sequence ID" value="NZ_JAKNRE010000002.1"/>
</dbReference>
<dbReference type="GO" id="GO:0016829">
    <property type="term" value="F:lyase activity"/>
    <property type="evidence" value="ECO:0007669"/>
    <property type="project" value="InterPro"/>
</dbReference>
<evidence type="ECO:0000313" key="1">
    <source>
        <dbReference type="EMBL" id="CDQ42576.1"/>
    </source>
</evidence>
<gene>
    <name evidence="1" type="ORF">BN1047_00431</name>
</gene>
<dbReference type="Pfam" id="PF06314">
    <property type="entry name" value="ADC"/>
    <property type="match status" value="1"/>
</dbReference>
<name>A0AAV2WE70_MYCNE</name>